<evidence type="ECO:0000256" key="8">
    <source>
        <dbReference type="PROSITE-ProRule" id="PRU00259"/>
    </source>
</evidence>
<dbReference type="PANTHER" id="PTHR23315">
    <property type="entry name" value="U BOX DOMAIN-CONTAINING"/>
    <property type="match status" value="1"/>
</dbReference>
<dbReference type="Pfam" id="PF00514">
    <property type="entry name" value="Arm"/>
    <property type="match status" value="2"/>
</dbReference>
<dbReference type="InterPro" id="IPR016024">
    <property type="entry name" value="ARM-type_fold"/>
</dbReference>
<dbReference type="SMART" id="SM00504">
    <property type="entry name" value="Ubox"/>
    <property type="match status" value="1"/>
</dbReference>
<dbReference type="Proteomes" id="UP000631114">
    <property type="component" value="Unassembled WGS sequence"/>
</dbReference>
<evidence type="ECO:0000313" key="12">
    <source>
        <dbReference type="Proteomes" id="UP000631114"/>
    </source>
</evidence>
<evidence type="ECO:0000256" key="7">
    <source>
        <dbReference type="ARBA" id="ARBA00022786"/>
    </source>
</evidence>
<comment type="caution">
    <text evidence="11">The sequence shown here is derived from an EMBL/GenBank/DDBJ whole genome shotgun (WGS) entry which is preliminary data.</text>
</comment>
<keyword evidence="6" id="KW-0677">Repeat</keyword>
<dbReference type="UniPathway" id="UPA00143"/>
<dbReference type="SUPFAM" id="SSF48371">
    <property type="entry name" value="ARM repeat"/>
    <property type="match status" value="1"/>
</dbReference>
<evidence type="ECO:0000256" key="4">
    <source>
        <dbReference type="ARBA" id="ARBA00012483"/>
    </source>
</evidence>
<dbReference type="GO" id="GO:0016567">
    <property type="term" value="P:protein ubiquitination"/>
    <property type="evidence" value="ECO:0007669"/>
    <property type="project" value="UniProtKB-UniPathway"/>
</dbReference>
<keyword evidence="5" id="KW-0808">Transferase</keyword>
<dbReference type="GO" id="GO:0061630">
    <property type="term" value="F:ubiquitin protein ligase activity"/>
    <property type="evidence" value="ECO:0007669"/>
    <property type="project" value="UniProtKB-EC"/>
</dbReference>
<comment type="function">
    <text evidence="2">Functions as an E3 ubiquitin ligase.</text>
</comment>
<reference evidence="11 12" key="1">
    <citation type="submission" date="2020-10" db="EMBL/GenBank/DDBJ databases">
        <title>The Coptis chinensis genome and diversification of protoberbering-type alkaloids.</title>
        <authorList>
            <person name="Wang B."/>
            <person name="Shu S."/>
            <person name="Song C."/>
            <person name="Liu Y."/>
        </authorList>
    </citation>
    <scope>NUCLEOTIDE SEQUENCE [LARGE SCALE GENOMIC DNA]</scope>
    <source>
        <strain evidence="11">HL-2020</strain>
        <tissue evidence="11">Leaf</tissue>
    </source>
</reference>
<dbReference type="InterPro" id="IPR011989">
    <property type="entry name" value="ARM-like"/>
</dbReference>
<dbReference type="InterPro" id="IPR000225">
    <property type="entry name" value="Armadillo"/>
</dbReference>
<dbReference type="InterPro" id="IPR003613">
    <property type="entry name" value="Ubox_domain"/>
</dbReference>
<evidence type="ECO:0000313" key="11">
    <source>
        <dbReference type="EMBL" id="KAF9623352.1"/>
    </source>
</evidence>
<dbReference type="Gene3D" id="3.30.40.10">
    <property type="entry name" value="Zinc/RING finger domain, C3HC4 (zinc finger)"/>
    <property type="match status" value="1"/>
</dbReference>
<comment type="pathway">
    <text evidence="3">Protein modification; protein ubiquitination.</text>
</comment>
<dbReference type="SUPFAM" id="SSF57850">
    <property type="entry name" value="RING/U-box"/>
    <property type="match status" value="1"/>
</dbReference>
<keyword evidence="12" id="KW-1185">Reference proteome</keyword>
<dbReference type="EMBL" id="JADFTS010000001">
    <property type="protein sequence ID" value="KAF9623352.1"/>
    <property type="molecule type" value="Genomic_DNA"/>
</dbReference>
<dbReference type="AlphaFoldDB" id="A0A835IVC7"/>
<comment type="catalytic activity">
    <reaction evidence="1">
        <text>S-ubiquitinyl-[E2 ubiquitin-conjugating enzyme]-L-cysteine + [acceptor protein]-L-lysine = [E2 ubiquitin-conjugating enzyme]-L-cysteine + N(6)-ubiquitinyl-[acceptor protein]-L-lysine.</text>
        <dbReference type="EC" id="2.3.2.27"/>
    </reaction>
</comment>
<dbReference type="Pfam" id="PF04564">
    <property type="entry name" value="U-box"/>
    <property type="match status" value="1"/>
</dbReference>
<feature type="domain" description="U-box" evidence="10">
    <location>
        <begin position="28"/>
        <end position="102"/>
    </location>
</feature>
<dbReference type="PROSITE" id="PS50176">
    <property type="entry name" value="ARM_REPEAT"/>
    <property type="match status" value="1"/>
</dbReference>
<organism evidence="11 12">
    <name type="scientific">Coptis chinensis</name>
    <dbReference type="NCBI Taxonomy" id="261450"/>
    <lineage>
        <taxon>Eukaryota</taxon>
        <taxon>Viridiplantae</taxon>
        <taxon>Streptophyta</taxon>
        <taxon>Embryophyta</taxon>
        <taxon>Tracheophyta</taxon>
        <taxon>Spermatophyta</taxon>
        <taxon>Magnoliopsida</taxon>
        <taxon>Ranunculales</taxon>
        <taxon>Ranunculaceae</taxon>
        <taxon>Coptidoideae</taxon>
        <taxon>Coptis</taxon>
    </lineage>
</organism>
<sequence>MGSGGKKRWKFSFHRTPSSNTSKPETEQAPKEFICSISGSMMADPVIVTSGQTFEGNCVHVCKNLGFTPLLSDGTRPDLTSLIPNIAFKSTILNWCDTHRVDRPVPIAVNVAEKLVMDLMEVQKERVVIKDKEFVKSVTELTRSHFYSSSEESVITTPLPFSTRPACYSSSSSISSSEIVSSDESCSEEEEIVMKLKSTQVFEQEEGVVSLRKLTRMREELRVLLCTPRLLSALRSLMVSRYVVVQVNSVAALVNISLEKSNKVKIVRCGIVPVLIDVLKGGFNEAQEHAAGALFSLALDDDNKMAIGVLGALEPLVHMLRCDSERARNDSALALYHLSLVNSNRVKLVKLGAVSVLLSLVKVGELASRALLILCNLAVCDEGRSVMLDENAVECFFGMLKDGDLKSASSVRENCVAALYSLSLGSLRFKSLAKDAGAREVLVEVAEKGSDRAKEKAKKMLLMLKERTGREGDEEIDWESVMNSGVVSRIHQYRLGVGDCANSTGF</sequence>
<dbReference type="PANTHER" id="PTHR23315:SF339">
    <property type="entry name" value="U-BOX DOMAIN-CONTAINING PROTEIN 40"/>
    <property type="match status" value="1"/>
</dbReference>
<feature type="region of interest" description="Disordered" evidence="9">
    <location>
        <begin position="1"/>
        <end position="29"/>
    </location>
</feature>
<evidence type="ECO:0000256" key="5">
    <source>
        <dbReference type="ARBA" id="ARBA00022679"/>
    </source>
</evidence>
<feature type="repeat" description="ARM" evidence="8">
    <location>
        <begin position="270"/>
        <end position="307"/>
    </location>
</feature>
<dbReference type="FunFam" id="1.25.10.10:FF:000578">
    <property type="entry name" value="RING-type E3 ubiquitin transferase"/>
    <property type="match status" value="1"/>
</dbReference>
<dbReference type="PROSITE" id="PS51698">
    <property type="entry name" value="U_BOX"/>
    <property type="match status" value="1"/>
</dbReference>
<evidence type="ECO:0000256" key="1">
    <source>
        <dbReference type="ARBA" id="ARBA00000900"/>
    </source>
</evidence>
<dbReference type="EC" id="2.3.2.27" evidence="4"/>
<protein>
    <recommendedName>
        <fullName evidence="4">RING-type E3 ubiquitin transferase</fullName>
        <ecNumber evidence="4">2.3.2.27</ecNumber>
    </recommendedName>
</protein>
<gene>
    <name evidence="11" type="ORF">IFM89_000841</name>
</gene>
<feature type="compositionally biased region" description="Basic residues" evidence="9">
    <location>
        <begin position="1"/>
        <end position="13"/>
    </location>
</feature>
<keyword evidence="7" id="KW-0833">Ubl conjugation pathway</keyword>
<evidence type="ECO:0000256" key="6">
    <source>
        <dbReference type="ARBA" id="ARBA00022737"/>
    </source>
</evidence>
<evidence type="ECO:0000256" key="2">
    <source>
        <dbReference type="ARBA" id="ARBA00003861"/>
    </source>
</evidence>
<dbReference type="Gene3D" id="1.25.10.10">
    <property type="entry name" value="Leucine-rich Repeat Variant"/>
    <property type="match status" value="1"/>
</dbReference>
<evidence type="ECO:0000256" key="9">
    <source>
        <dbReference type="SAM" id="MobiDB-lite"/>
    </source>
</evidence>
<evidence type="ECO:0000256" key="3">
    <source>
        <dbReference type="ARBA" id="ARBA00004906"/>
    </source>
</evidence>
<proteinExistence type="predicted"/>
<dbReference type="SMART" id="SM00185">
    <property type="entry name" value="ARM"/>
    <property type="match status" value="5"/>
</dbReference>
<dbReference type="InterPro" id="IPR013083">
    <property type="entry name" value="Znf_RING/FYVE/PHD"/>
</dbReference>
<name>A0A835IVC7_9MAGN</name>
<accession>A0A835IVC7</accession>
<dbReference type="OrthoDB" id="7537227at2759"/>
<evidence type="ECO:0000259" key="10">
    <source>
        <dbReference type="PROSITE" id="PS51698"/>
    </source>
</evidence>